<gene>
    <name evidence="1" type="ORF">EJ04DRAFT_365605</name>
</gene>
<dbReference type="EMBL" id="ML996193">
    <property type="protein sequence ID" value="KAF2731558.1"/>
    <property type="molecule type" value="Genomic_DNA"/>
</dbReference>
<keyword evidence="2" id="KW-1185">Reference proteome</keyword>
<proteinExistence type="predicted"/>
<dbReference type="Proteomes" id="UP000799444">
    <property type="component" value="Unassembled WGS sequence"/>
</dbReference>
<organism evidence="1 2">
    <name type="scientific">Polyplosphaeria fusca</name>
    <dbReference type="NCBI Taxonomy" id="682080"/>
    <lineage>
        <taxon>Eukaryota</taxon>
        <taxon>Fungi</taxon>
        <taxon>Dikarya</taxon>
        <taxon>Ascomycota</taxon>
        <taxon>Pezizomycotina</taxon>
        <taxon>Dothideomycetes</taxon>
        <taxon>Pleosporomycetidae</taxon>
        <taxon>Pleosporales</taxon>
        <taxon>Tetraplosphaeriaceae</taxon>
        <taxon>Polyplosphaeria</taxon>
    </lineage>
</organism>
<evidence type="ECO:0000313" key="2">
    <source>
        <dbReference type="Proteomes" id="UP000799444"/>
    </source>
</evidence>
<comment type="caution">
    <text evidence="1">The sequence shown here is derived from an EMBL/GenBank/DDBJ whole genome shotgun (WGS) entry which is preliminary data.</text>
</comment>
<protein>
    <submittedName>
        <fullName evidence="1">Uncharacterized protein</fullName>
    </submittedName>
</protein>
<name>A0A9P4QUH0_9PLEO</name>
<sequence length="238" mass="25305">MDTSMLSVPCYVSTHTPIVERRRGLCGFCSVAFSPRLMPRSSVPFCSSRLPVTGCLGAWGGQAEGALLHSVQVVTSWRLGALLVLAAAVAGLCIGRGCRSGHGEILLLSEMGVAVLGGQVHPLPQTQRTRGGRAPGREASVPELRLRIYIIGGGIPVSNNQDSFPRVSCRGVLLRCAPDVHTDRKPWDHSAGIPHKSLSLQPHGRVGGRLARAPARSCLRVRSDCIGLHWIGVCSGLE</sequence>
<reference evidence="1" key="1">
    <citation type="journal article" date="2020" name="Stud. Mycol.">
        <title>101 Dothideomycetes genomes: a test case for predicting lifestyles and emergence of pathogens.</title>
        <authorList>
            <person name="Haridas S."/>
            <person name="Albert R."/>
            <person name="Binder M."/>
            <person name="Bloem J."/>
            <person name="Labutti K."/>
            <person name="Salamov A."/>
            <person name="Andreopoulos B."/>
            <person name="Baker S."/>
            <person name="Barry K."/>
            <person name="Bills G."/>
            <person name="Bluhm B."/>
            <person name="Cannon C."/>
            <person name="Castanera R."/>
            <person name="Culley D."/>
            <person name="Daum C."/>
            <person name="Ezra D."/>
            <person name="Gonzalez J."/>
            <person name="Henrissat B."/>
            <person name="Kuo A."/>
            <person name="Liang C."/>
            <person name="Lipzen A."/>
            <person name="Lutzoni F."/>
            <person name="Magnuson J."/>
            <person name="Mondo S."/>
            <person name="Nolan M."/>
            <person name="Ohm R."/>
            <person name="Pangilinan J."/>
            <person name="Park H.-J."/>
            <person name="Ramirez L."/>
            <person name="Alfaro M."/>
            <person name="Sun H."/>
            <person name="Tritt A."/>
            <person name="Yoshinaga Y."/>
            <person name="Zwiers L.-H."/>
            <person name="Turgeon B."/>
            <person name="Goodwin S."/>
            <person name="Spatafora J."/>
            <person name="Crous P."/>
            <person name="Grigoriev I."/>
        </authorList>
    </citation>
    <scope>NUCLEOTIDE SEQUENCE</scope>
    <source>
        <strain evidence="1">CBS 125425</strain>
    </source>
</reference>
<accession>A0A9P4QUH0</accession>
<dbReference type="AlphaFoldDB" id="A0A9P4QUH0"/>
<evidence type="ECO:0000313" key="1">
    <source>
        <dbReference type="EMBL" id="KAF2731558.1"/>
    </source>
</evidence>